<keyword evidence="3 7" id="KW-0819">tRNA processing</keyword>
<protein>
    <recommendedName>
        <fullName evidence="7">tRNA(Ile)-lysidine synthase</fullName>
        <ecNumber evidence="7">6.3.4.19</ecNumber>
    </recommendedName>
    <alternativeName>
        <fullName evidence="7">tRNA(Ile)-2-lysyl-cytidine synthase</fullName>
    </alternativeName>
    <alternativeName>
        <fullName evidence="7">tRNA(Ile)-lysidine synthetase</fullName>
    </alternativeName>
</protein>
<gene>
    <name evidence="7 10" type="primary">tilS</name>
    <name evidence="10" type="ORF">NCTC13652_01988</name>
</gene>
<dbReference type="Gene3D" id="3.40.50.620">
    <property type="entry name" value="HUPs"/>
    <property type="match status" value="1"/>
</dbReference>
<dbReference type="AlphaFoldDB" id="A0A3S4UYT1"/>
<comment type="catalytic activity">
    <reaction evidence="6 7">
        <text>cytidine(34) in tRNA(Ile2) + L-lysine + ATP = lysidine(34) in tRNA(Ile2) + AMP + diphosphate + H(+)</text>
        <dbReference type="Rhea" id="RHEA:43744"/>
        <dbReference type="Rhea" id="RHEA-COMP:10625"/>
        <dbReference type="Rhea" id="RHEA-COMP:10670"/>
        <dbReference type="ChEBI" id="CHEBI:15378"/>
        <dbReference type="ChEBI" id="CHEBI:30616"/>
        <dbReference type="ChEBI" id="CHEBI:32551"/>
        <dbReference type="ChEBI" id="CHEBI:33019"/>
        <dbReference type="ChEBI" id="CHEBI:82748"/>
        <dbReference type="ChEBI" id="CHEBI:83665"/>
        <dbReference type="ChEBI" id="CHEBI:456215"/>
        <dbReference type="EC" id="6.3.4.19"/>
    </reaction>
</comment>
<accession>A0A3S4UYT1</accession>
<evidence type="ECO:0000256" key="7">
    <source>
        <dbReference type="HAMAP-Rule" id="MF_01161"/>
    </source>
</evidence>
<dbReference type="GO" id="GO:0032267">
    <property type="term" value="F:tRNA(Ile)-lysidine synthase activity"/>
    <property type="evidence" value="ECO:0007669"/>
    <property type="project" value="UniProtKB-EC"/>
</dbReference>
<dbReference type="EMBL" id="LR134473">
    <property type="protein sequence ID" value="VEI03775.1"/>
    <property type="molecule type" value="Genomic_DNA"/>
</dbReference>
<dbReference type="GO" id="GO:0005524">
    <property type="term" value="F:ATP binding"/>
    <property type="evidence" value="ECO:0007669"/>
    <property type="project" value="UniProtKB-UniRule"/>
</dbReference>
<comment type="similarity">
    <text evidence="7">Belongs to the tRNA(Ile)-lysidine synthase family.</text>
</comment>
<dbReference type="PANTHER" id="PTHR43033:SF1">
    <property type="entry name" value="TRNA(ILE)-LYSIDINE SYNTHASE-RELATED"/>
    <property type="match status" value="1"/>
</dbReference>
<dbReference type="EC" id="6.3.4.19" evidence="7"/>
<comment type="subcellular location">
    <subcellularLocation>
        <location evidence="7">Cytoplasm</location>
    </subcellularLocation>
</comment>
<evidence type="ECO:0000313" key="11">
    <source>
        <dbReference type="Proteomes" id="UP000277858"/>
    </source>
</evidence>
<evidence type="ECO:0000313" key="10">
    <source>
        <dbReference type="EMBL" id="VEI03775.1"/>
    </source>
</evidence>
<reference evidence="10 11" key="1">
    <citation type="submission" date="2018-12" db="EMBL/GenBank/DDBJ databases">
        <authorList>
            <consortium name="Pathogen Informatics"/>
        </authorList>
    </citation>
    <scope>NUCLEOTIDE SEQUENCE [LARGE SCALE GENOMIC DNA]</scope>
    <source>
        <strain evidence="10 11">NCTC13652</strain>
    </source>
</reference>
<dbReference type="GO" id="GO:0005737">
    <property type="term" value="C:cytoplasm"/>
    <property type="evidence" value="ECO:0007669"/>
    <property type="project" value="UniProtKB-SubCell"/>
</dbReference>
<keyword evidence="2 7" id="KW-0436">Ligase</keyword>
<evidence type="ECO:0000256" key="4">
    <source>
        <dbReference type="ARBA" id="ARBA00022741"/>
    </source>
</evidence>
<evidence type="ECO:0000256" key="6">
    <source>
        <dbReference type="ARBA" id="ARBA00048539"/>
    </source>
</evidence>
<dbReference type="InterPro" id="IPR012094">
    <property type="entry name" value="tRNA_Ile_lys_synt"/>
</dbReference>
<dbReference type="NCBIfam" id="TIGR02432">
    <property type="entry name" value="lysidine_TilS_N"/>
    <property type="match status" value="1"/>
</dbReference>
<dbReference type="STRING" id="1122997.GCA_000425285_00332"/>
<dbReference type="PANTHER" id="PTHR43033">
    <property type="entry name" value="TRNA(ILE)-LYSIDINE SYNTHASE-RELATED"/>
    <property type="match status" value="1"/>
</dbReference>
<dbReference type="SUPFAM" id="SSF52402">
    <property type="entry name" value="Adenine nucleotide alpha hydrolases-like"/>
    <property type="match status" value="1"/>
</dbReference>
<dbReference type="InterPro" id="IPR012795">
    <property type="entry name" value="tRNA_Ile_lys_synt_N"/>
</dbReference>
<feature type="domain" description="tRNA(Ile)-lysidine synthase substrate-binding" evidence="9">
    <location>
        <begin position="262"/>
        <end position="324"/>
    </location>
</feature>
<evidence type="ECO:0000256" key="5">
    <source>
        <dbReference type="ARBA" id="ARBA00022840"/>
    </source>
</evidence>
<evidence type="ECO:0000259" key="8">
    <source>
        <dbReference type="Pfam" id="PF01171"/>
    </source>
</evidence>
<comment type="domain">
    <text evidence="7">The N-terminal region contains the highly conserved SGGXDS motif, predicted to be a P-loop motif involved in ATP binding.</text>
</comment>
<dbReference type="InterPro" id="IPR011063">
    <property type="entry name" value="TilS/TtcA_N"/>
</dbReference>
<dbReference type="RefSeq" id="WP_028702184.1">
    <property type="nucleotide sequence ID" value="NZ_LR134473.1"/>
</dbReference>
<evidence type="ECO:0000259" key="9">
    <source>
        <dbReference type="Pfam" id="PF09179"/>
    </source>
</evidence>
<dbReference type="Pfam" id="PF01171">
    <property type="entry name" value="ATP_bind_3"/>
    <property type="match status" value="1"/>
</dbReference>
<dbReference type="InterPro" id="IPR014729">
    <property type="entry name" value="Rossmann-like_a/b/a_fold"/>
</dbReference>
<dbReference type="Gene3D" id="1.20.59.20">
    <property type="match status" value="1"/>
</dbReference>
<keyword evidence="4 7" id="KW-0547">Nucleotide-binding</keyword>
<evidence type="ECO:0000256" key="1">
    <source>
        <dbReference type="ARBA" id="ARBA00022490"/>
    </source>
</evidence>
<dbReference type="CDD" id="cd01992">
    <property type="entry name" value="TilS_N"/>
    <property type="match status" value="1"/>
</dbReference>
<sequence length="334" mass="35694">MARQELGPHSLRVAQRVAEMLDGVEAAVVGCSGGPDSLALALGAEWAGRRPGTRITAVIVDHRLQSGSDRVAAETAELLAWRGIDAVIRRVDVRDTGEGPESAARSARRAALLEVAQDRPVLLGHTLDDQAETVLLGLARGSGVTSLAGIRPRAGSFWHPLLEIRRTTTVAACREWGVRPWHDPQNADPVFRRSLVRRSTLPVLEQDLGPGVAEALARTAVLMQGEDAVMAGLADAWLARHAVLPQDLAGDQSLPALPLPTLPLPDLVSEPRGLARRVVKAWLQRAGVESSFVHVEAVLDLQHARGGAGVDLPGARVTRRGRRLELNPGDESLS</sequence>
<evidence type="ECO:0000256" key="2">
    <source>
        <dbReference type="ARBA" id="ARBA00022598"/>
    </source>
</evidence>
<feature type="binding site" evidence="7">
    <location>
        <begin position="32"/>
        <end position="37"/>
    </location>
    <ligand>
        <name>ATP</name>
        <dbReference type="ChEBI" id="CHEBI:30616"/>
    </ligand>
</feature>
<feature type="domain" description="tRNA(Ile)-lysidine/2-thiocytidine synthase N-terminal" evidence="8">
    <location>
        <begin position="28"/>
        <end position="198"/>
    </location>
</feature>
<dbReference type="GO" id="GO:0006400">
    <property type="term" value="P:tRNA modification"/>
    <property type="evidence" value="ECO:0007669"/>
    <property type="project" value="UniProtKB-UniRule"/>
</dbReference>
<proteinExistence type="inferred from homology"/>
<dbReference type="InterPro" id="IPR015262">
    <property type="entry name" value="tRNA_Ile_lys_synt_subst-bd"/>
</dbReference>
<dbReference type="OrthoDB" id="5244702at2"/>
<dbReference type="Pfam" id="PF09179">
    <property type="entry name" value="TilS"/>
    <property type="match status" value="1"/>
</dbReference>
<evidence type="ECO:0000256" key="3">
    <source>
        <dbReference type="ARBA" id="ARBA00022694"/>
    </source>
</evidence>
<dbReference type="Proteomes" id="UP000277858">
    <property type="component" value="Chromosome"/>
</dbReference>
<keyword evidence="5 7" id="KW-0067">ATP-binding</keyword>
<keyword evidence="1 7" id="KW-0963">Cytoplasm</keyword>
<name>A0A3S4UYT1_9ACTN</name>
<dbReference type="HAMAP" id="MF_01161">
    <property type="entry name" value="tRNA_Ile_lys_synt"/>
    <property type="match status" value="1"/>
</dbReference>
<keyword evidence="11" id="KW-1185">Reference proteome</keyword>
<dbReference type="SUPFAM" id="SSF82829">
    <property type="entry name" value="MesJ substrate recognition domain-like"/>
    <property type="match status" value="1"/>
</dbReference>
<comment type="function">
    <text evidence="7">Ligates lysine onto the cytidine present at position 34 of the AUA codon-specific tRNA(Ile) that contains the anticodon CAU, in an ATP-dependent manner. Cytidine is converted to lysidine, thus changing the amino acid specificity of the tRNA from methionine to isoleucine.</text>
</comment>
<organism evidence="10 11">
    <name type="scientific">Acidipropionibacterium jensenii</name>
    <dbReference type="NCBI Taxonomy" id="1749"/>
    <lineage>
        <taxon>Bacteria</taxon>
        <taxon>Bacillati</taxon>
        <taxon>Actinomycetota</taxon>
        <taxon>Actinomycetes</taxon>
        <taxon>Propionibacteriales</taxon>
        <taxon>Propionibacteriaceae</taxon>
        <taxon>Acidipropionibacterium</taxon>
    </lineage>
</organism>